<comment type="subcellular location">
    <subcellularLocation>
        <location evidence="1">Nucleus</location>
    </subcellularLocation>
</comment>
<keyword evidence="3" id="KW-0863">Zinc-finger</keyword>
<dbReference type="PANTHER" id="PTHR23110:SF92">
    <property type="entry name" value="MODIFIER OF MDG4"/>
    <property type="match status" value="1"/>
</dbReference>
<proteinExistence type="predicted"/>
<evidence type="ECO:0000256" key="4">
    <source>
        <dbReference type="ARBA" id="ARBA00022833"/>
    </source>
</evidence>
<evidence type="ECO:0000256" key="1">
    <source>
        <dbReference type="ARBA" id="ARBA00004123"/>
    </source>
</evidence>
<dbReference type="Pfam" id="PF00651">
    <property type="entry name" value="BTB"/>
    <property type="match status" value="1"/>
</dbReference>
<dbReference type="Gene3D" id="3.30.710.10">
    <property type="entry name" value="Potassium Channel Kv1.1, Chain A"/>
    <property type="match status" value="1"/>
</dbReference>
<evidence type="ECO:0000256" key="2">
    <source>
        <dbReference type="ARBA" id="ARBA00022723"/>
    </source>
</evidence>
<dbReference type="SUPFAM" id="SSF54695">
    <property type="entry name" value="POZ domain"/>
    <property type="match status" value="1"/>
</dbReference>
<feature type="region of interest" description="Disordered" evidence="6">
    <location>
        <begin position="231"/>
        <end position="251"/>
    </location>
</feature>
<dbReference type="SMART" id="SM00225">
    <property type="entry name" value="BTB"/>
    <property type="match status" value="1"/>
</dbReference>
<evidence type="ECO:0000313" key="9">
    <source>
        <dbReference type="RefSeq" id="XP_052740022.1"/>
    </source>
</evidence>
<accession>A0ABM3LLS4</accession>
<dbReference type="RefSeq" id="XP_052740022.1">
    <property type="nucleotide sequence ID" value="XM_052884062.1"/>
</dbReference>
<dbReference type="PROSITE" id="PS50097">
    <property type="entry name" value="BTB"/>
    <property type="match status" value="1"/>
</dbReference>
<keyword evidence="8" id="KW-1185">Reference proteome</keyword>
<dbReference type="InterPro" id="IPR051095">
    <property type="entry name" value="Dros_DevTransReg"/>
</dbReference>
<dbReference type="Pfam" id="PF04500">
    <property type="entry name" value="FLYWCH"/>
    <property type="match status" value="1"/>
</dbReference>
<keyword evidence="5" id="KW-0539">Nucleus</keyword>
<feature type="region of interest" description="Disordered" evidence="6">
    <location>
        <begin position="114"/>
        <end position="213"/>
    </location>
</feature>
<feature type="region of interest" description="Disordered" evidence="6">
    <location>
        <begin position="256"/>
        <end position="275"/>
    </location>
</feature>
<keyword evidence="2" id="KW-0479">Metal-binding</keyword>
<organism evidence="8 9">
    <name type="scientific">Bicyclus anynana</name>
    <name type="common">Squinting bush brown butterfly</name>
    <dbReference type="NCBI Taxonomy" id="110368"/>
    <lineage>
        <taxon>Eukaryota</taxon>
        <taxon>Metazoa</taxon>
        <taxon>Ecdysozoa</taxon>
        <taxon>Arthropoda</taxon>
        <taxon>Hexapoda</taxon>
        <taxon>Insecta</taxon>
        <taxon>Pterygota</taxon>
        <taxon>Neoptera</taxon>
        <taxon>Endopterygota</taxon>
        <taxon>Lepidoptera</taxon>
        <taxon>Glossata</taxon>
        <taxon>Ditrysia</taxon>
        <taxon>Papilionoidea</taxon>
        <taxon>Nymphalidae</taxon>
        <taxon>Satyrinae</taxon>
        <taxon>Satyrini</taxon>
        <taxon>Mycalesina</taxon>
        <taxon>Bicyclus</taxon>
    </lineage>
</organism>
<dbReference type="PANTHER" id="PTHR23110">
    <property type="entry name" value="BTB DOMAIN TRANSCRIPTION FACTOR"/>
    <property type="match status" value="1"/>
</dbReference>
<dbReference type="GeneID" id="112049969"/>
<protein>
    <submittedName>
        <fullName evidence="9">Protein tramtrack, beta isoform isoform X30</fullName>
    </submittedName>
</protein>
<dbReference type="InterPro" id="IPR007588">
    <property type="entry name" value="Znf_FLYWCH"/>
</dbReference>
<evidence type="ECO:0000256" key="3">
    <source>
        <dbReference type="ARBA" id="ARBA00022771"/>
    </source>
</evidence>
<dbReference type="InterPro" id="IPR000210">
    <property type="entry name" value="BTB/POZ_dom"/>
</dbReference>
<dbReference type="InterPro" id="IPR011333">
    <property type="entry name" value="SKP1/BTB/POZ_sf"/>
</dbReference>
<dbReference type="Proteomes" id="UP001652582">
    <property type="component" value="Chromosome 10"/>
</dbReference>
<evidence type="ECO:0000259" key="7">
    <source>
        <dbReference type="PROSITE" id="PS50097"/>
    </source>
</evidence>
<name>A0ABM3LLS4_BICAN</name>
<evidence type="ECO:0000256" key="5">
    <source>
        <dbReference type="ARBA" id="ARBA00023242"/>
    </source>
</evidence>
<dbReference type="CDD" id="cd18315">
    <property type="entry name" value="BTB_POZ_BAB-like"/>
    <property type="match status" value="1"/>
</dbReference>
<evidence type="ECO:0000313" key="8">
    <source>
        <dbReference type="Proteomes" id="UP001652582"/>
    </source>
</evidence>
<reference evidence="9" key="1">
    <citation type="submission" date="2025-08" db="UniProtKB">
        <authorList>
            <consortium name="RefSeq"/>
        </authorList>
    </citation>
    <scope>IDENTIFICATION</scope>
</reference>
<feature type="domain" description="BTB" evidence="7">
    <location>
        <begin position="32"/>
        <end position="97"/>
    </location>
</feature>
<evidence type="ECO:0000256" key="6">
    <source>
        <dbReference type="SAM" id="MobiDB-lite"/>
    </source>
</evidence>
<dbReference type="Gene3D" id="2.20.25.240">
    <property type="match status" value="1"/>
</dbReference>
<keyword evidence="4" id="KW-0862">Zinc</keyword>
<gene>
    <name evidence="9" type="primary">LOC112049969</name>
</gene>
<sequence>MASDEQFSLCWNNFHANMSAGFHGLLSRGDLVDVTLAAEGRLLQAHKLVLSVCSPYFQEMFKMNPTQHPIVFLKDVSHSALRDLLQFMYQGEVNVKQEELASFISTAEQLQVKGLTGNQNEESSTPSKPKPTSRPGPRSSQQRQSVMTKLETDLDSKPSSTPVAIKRTNRPSIASNNSSSSQSGPAKRKCVDPLEAGPSGSAKEEFVTIPDEDENNAVAPKMEPEFVNESMWDEDDDGTNNDETNFGEDDSNMEMSGFDGSTTGDGNLTGGGEGGAVGDAQEWKIIQLGKKTLLYIGGYTFAVHRRKANYGSIWYCSMYGRGCRTLAHLDENNELKLFRGKHNHDPPKLYQVSDGTFIRVR</sequence>